<evidence type="ECO:0000313" key="3">
    <source>
        <dbReference type="Proteomes" id="UP000815677"/>
    </source>
</evidence>
<name>A0ABQ0MEB0_MYCCL</name>
<dbReference type="SUPFAM" id="SSF52540">
    <property type="entry name" value="P-loop containing nucleoside triphosphate hydrolases"/>
    <property type="match status" value="1"/>
</dbReference>
<feature type="region of interest" description="Disordered" evidence="1">
    <location>
        <begin position="1"/>
        <end position="43"/>
    </location>
</feature>
<feature type="compositionally biased region" description="Low complexity" evidence="1">
    <location>
        <begin position="19"/>
        <end position="36"/>
    </location>
</feature>
<accession>A0ABQ0MEB0</accession>
<evidence type="ECO:0000313" key="2">
    <source>
        <dbReference type="EMBL" id="GAT60521.1"/>
    </source>
</evidence>
<dbReference type="Gene3D" id="3.40.50.300">
    <property type="entry name" value="P-loop containing nucleotide triphosphate hydrolases"/>
    <property type="match status" value="1"/>
</dbReference>
<keyword evidence="3" id="KW-1185">Reference proteome</keyword>
<dbReference type="EMBL" id="DF849951">
    <property type="protein sequence ID" value="GAT60521.1"/>
    <property type="molecule type" value="Genomic_DNA"/>
</dbReference>
<gene>
    <name evidence="2" type="ORF">MCHLO_16649</name>
</gene>
<dbReference type="InterPro" id="IPR027417">
    <property type="entry name" value="P-loop_NTPase"/>
</dbReference>
<evidence type="ECO:0008006" key="4">
    <source>
        <dbReference type="Google" id="ProtNLM"/>
    </source>
</evidence>
<protein>
    <recommendedName>
        <fullName evidence="4">G domain-containing protein</fullName>
    </recommendedName>
</protein>
<sequence length="425" mass="47111">MAAAAGLVSSGEDVGHPCDSSLPRSSSDNSDTSQTFDDQRDAADTMGLGGKIRVLVTGRTLSGKTTLLTKICGSSHAAAADDLQAELVHQHYIFHDSLGFQNPRETSYVAVQRFLQTRGATRTLPQQVRAIWYCIRTDTHMFISPAEEDFFSANMAQKVPVIAVFTKYDALVTLAFAELRRSMGRLEAKEKRFDKAHELLQSRYILPLKSFPFPPSAFVVLKEDIRDDTLNTDTLLQTTLDLTSGPSLAPILRSVRQNNIDACLKHAVAAPIDATDVAGPLCRFSRAATDTLRQRPYEWNQQAAPPQNAAYCTTMFCEKIPSENPWTNARRSEAIAAACICIDQTFMEASACAADFPAAFQIALDAYFSTEHSPRSVVNKEIAKFSPQDYREVVDPSSSEQRLMRKAVPKLMEIIKAHRLRLRDE</sequence>
<proteinExistence type="predicted"/>
<evidence type="ECO:0000256" key="1">
    <source>
        <dbReference type="SAM" id="MobiDB-lite"/>
    </source>
</evidence>
<dbReference type="Proteomes" id="UP000815677">
    <property type="component" value="Unassembled WGS sequence"/>
</dbReference>
<reference evidence="2" key="1">
    <citation type="submission" date="2014-09" db="EMBL/GenBank/DDBJ databases">
        <title>Genome sequence of the luminous mushroom Mycena chlorophos for searching fungal bioluminescence genes.</title>
        <authorList>
            <person name="Tanaka Y."/>
            <person name="Kasuga D."/>
            <person name="Oba Y."/>
            <person name="Hase S."/>
            <person name="Sato K."/>
            <person name="Oba Y."/>
            <person name="Sakakibara Y."/>
        </authorList>
    </citation>
    <scope>NUCLEOTIDE SEQUENCE</scope>
</reference>
<organism evidence="2 3">
    <name type="scientific">Mycena chlorophos</name>
    <name type="common">Agaric fungus</name>
    <name type="synonym">Agaricus chlorophos</name>
    <dbReference type="NCBI Taxonomy" id="658473"/>
    <lineage>
        <taxon>Eukaryota</taxon>
        <taxon>Fungi</taxon>
        <taxon>Dikarya</taxon>
        <taxon>Basidiomycota</taxon>
        <taxon>Agaricomycotina</taxon>
        <taxon>Agaricomycetes</taxon>
        <taxon>Agaricomycetidae</taxon>
        <taxon>Agaricales</taxon>
        <taxon>Marasmiineae</taxon>
        <taxon>Mycenaceae</taxon>
        <taxon>Mycena</taxon>
    </lineage>
</organism>